<evidence type="ECO:0000256" key="8">
    <source>
        <dbReference type="ARBA" id="ARBA00023085"/>
    </source>
</evidence>
<dbReference type="AlphaFoldDB" id="A0AAD8H082"/>
<dbReference type="GO" id="GO:0030599">
    <property type="term" value="F:pectinesterase activity"/>
    <property type="evidence" value="ECO:0007669"/>
    <property type="project" value="UniProtKB-UniRule"/>
</dbReference>
<evidence type="ECO:0000256" key="15">
    <source>
        <dbReference type="SAM" id="Phobius"/>
    </source>
</evidence>
<evidence type="ECO:0000256" key="13">
    <source>
        <dbReference type="PROSITE-ProRule" id="PRU10040"/>
    </source>
</evidence>
<keyword evidence="8 14" id="KW-0063">Aspartyl esterase</keyword>
<evidence type="ECO:0000256" key="12">
    <source>
        <dbReference type="ARBA" id="ARBA00047928"/>
    </source>
</evidence>
<evidence type="ECO:0000256" key="10">
    <source>
        <dbReference type="ARBA" id="ARBA00023180"/>
    </source>
</evidence>
<keyword evidence="6 14" id="KW-0134">Cell wall</keyword>
<evidence type="ECO:0000256" key="14">
    <source>
        <dbReference type="RuleBase" id="RU000589"/>
    </source>
</evidence>
<dbReference type="GO" id="GO:0004857">
    <property type="term" value="F:enzyme inhibitor activity"/>
    <property type="evidence" value="ECO:0007669"/>
    <property type="project" value="InterPro"/>
</dbReference>
<evidence type="ECO:0000256" key="4">
    <source>
        <dbReference type="ARBA" id="ARBA00007786"/>
    </source>
</evidence>
<evidence type="ECO:0000313" key="17">
    <source>
        <dbReference type="EMBL" id="KAK1358567.1"/>
    </source>
</evidence>
<name>A0AAD8H082_9APIA</name>
<dbReference type="InterPro" id="IPR012334">
    <property type="entry name" value="Pectin_lyas_fold"/>
</dbReference>
<organism evidence="17 18">
    <name type="scientific">Heracleum sosnowskyi</name>
    <dbReference type="NCBI Taxonomy" id="360622"/>
    <lineage>
        <taxon>Eukaryota</taxon>
        <taxon>Viridiplantae</taxon>
        <taxon>Streptophyta</taxon>
        <taxon>Embryophyta</taxon>
        <taxon>Tracheophyta</taxon>
        <taxon>Spermatophyta</taxon>
        <taxon>Magnoliopsida</taxon>
        <taxon>eudicotyledons</taxon>
        <taxon>Gunneridae</taxon>
        <taxon>Pentapetalae</taxon>
        <taxon>asterids</taxon>
        <taxon>campanulids</taxon>
        <taxon>Apiales</taxon>
        <taxon>Apiaceae</taxon>
        <taxon>Apioideae</taxon>
        <taxon>apioid superclade</taxon>
        <taxon>Tordylieae</taxon>
        <taxon>Tordyliinae</taxon>
        <taxon>Heracleum</taxon>
    </lineage>
</organism>
<dbReference type="InterPro" id="IPR035513">
    <property type="entry name" value="Invertase/methylesterase_inhib"/>
</dbReference>
<keyword evidence="9" id="KW-1015">Disulfide bond</keyword>
<comment type="caution">
    <text evidence="17">The sequence shown here is derived from an EMBL/GenBank/DDBJ whole genome shotgun (WGS) entry which is preliminary data.</text>
</comment>
<dbReference type="InterPro" id="IPR018040">
    <property type="entry name" value="Pectinesterase_Tyr_AS"/>
</dbReference>
<reference evidence="17" key="2">
    <citation type="submission" date="2023-05" db="EMBL/GenBank/DDBJ databases">
        <authorList>
            <person name="Schelkunov M.I."/>
        </authorList>
    </citation>
    <scope>NUCLEOTIDE SEQUENCE</scope>
    <source>
        <strain evidence="17">Hsosn_3</strain>
        <tissue evidence="17">Leaf</tissue>
    </source>
</reference>
<dbReference type="Pfam" id="PF01095">
    <property type="entry name" value="Pectinesterase"/>
    <property type="match status" value="1"/>
</dbReference>
<comment type="similarity">
    <text evidence="3">In the N-terminal section; belongs to the PMEI family.</text>
</comment>
<accession>A0AAD8H082</accession>
<keyword evidence="14" id="KW-0964">Secreted</keyword>
<evidence type="ECO:0000256" key="11">
    <source>
        <dbReference type="ARBA" id="ARBA00023316"/>
    </source>
</evidence>
<keyword evidence="10" id="KW-0325">Glycoprotein</keyword>
<dbReference type="GO" id="GO:0042545">
    <property type="term" value="P:cell wall modification"/>
    <property type="evidence" value="ECO:0007669"/>
    <property type="project" value="UniProtKB-UniRule"/>
</dbReference>
<dbReference type="PANTHER" id="PTHR31707">
    <property type="entry name" value="PECTINESTERASE"/>
    <property type="match status" value="1"/>
</dbReference>
<gene>
    <name evidence="17" type="ORF">POM88_051823</name>
</gene>
<comment type="function">
    <text evidence="14">Acts in the modification of cell walls via demethylesterification of cell wall pectin.</text>
</comment>
<dbReference type="SUPFAM" id="SSF51126">
    <property type="entry name" value="Pectin lyase-like"/>
    <property type="match status" value="1"/>
</dbReference>
<keyword evidence="7 14" id="KW-0378">Hydrolase</keyword>
<reference evidence="17" key="1">
    <citation type="submission" date="2023-02" db="EMBL/GenBank/DDBJ databases">
        <title>Genome of toxic invasive species Heracleum sosnowskyi carries increased number of genes despite the absence of recent whole-genome duplications.</title>
        <authorList>
            <person name="Schelkunov M."/>
            <person name="Shtratnikova V."/>
            <person name="Makarenko M."/>
            <person name="Klepikova A."/>
            <person name="Omelchenko D."/>
            <person name="Novikova G."/>
            <person name="Obukhova E."/>
            <person name="Bogdanov V."/>
            <person name="Penin A."/>
            <person name="Logacheva M."/>
        </authorList>
    </citation>
    <scope>NUCLEOTIDE SEQUENCE</scope>
    <source>
        <strain evidence="17">Hsosn_3</strain>
        <tissue evidence="17">Leaf</tissue>
    </source>
</reference>
<comment type="pathway">
    <text evidence="2 14">Glycan metabolism; pectin degradation; 2-dehydro-3-deoxy-D-gluconate from pectin: step 1/5.</text>
</comment>
<feature type="domain" description="Pectinesterase inhibitor" evidence="16">
    <location>
        <begin position="74"/>
        <end position="218"/>
    </location>
</feature>
<dbReference type="InterPro" id="IPR033131">
    <property type="entry name" value="Pectinesterase_Asp_AS"/>
</dbReference>
<dbReference type="InterPro" id="IPR000070">
    <property type="entry name" value="Pectinesterase_cat"/>
</dbReference>
<dbReference type="EMBL" id="JAUIZM010000011">
    <property type="protein sequence ID" value="KAK1358567.1"/>
    <property type="molecule type" value="Genomic_DNA"/>
</dbReference>
<dbReference type="PROSITE" id="PS00503">
    <property type="entry name" value="PECTINESTERASE_2"/>
    <property type="match status" value="1"/>
</dbReference>
<evidence type="ECO:0000256" key="7">
    <source>
        <dbReference type="ARBA" id="ARBA00022801"/>
    </source>
</evidence>
<dbReference type="NCBIfam" id="TIGR01614">
    <property type="entry name" value="PME_inhib"/>
    <property type="match status" value="1"/>
</dbReference>
<feature type="active site" evidence="13">
    <location>
        <position position="417"/>
    </location>
</feature>
<evidence type="ECO:0000256" key="6">
    <source>
        <dbReference type="ARBA" id="ARBA00022512"/>
    </source>
</evidence>
<evidence type="ECO:0000256" key="3">
    <source>
        <dbReference type="ARBA" id="ARBA00006027"/>
    </source>
</evidence>
<keyword evidence="18" id="KW-1185">Reference proteome</keyword>
<protein>
    <recommendedName>
        <fullName evidence="5 14">Pectinesterase</fullName>
        <ecNumber evidence="5 14">3.1.1.11</ecNumber>
    </recommendedName>
</protein>
<comment type="subcellular location">
    <subcellularLocation>
        <location evidence="1 14">Secreted</location>
        <location evidence="1 14">Cell wall</location>
    </subcellularLocation>
</comment>
<dbReference type="SUPFAM" id="SSF101148">
    <property type="entry name" value="Plant invertase/pectin methylesterase inhibitor"/>
    <property type="match status" value="1"/>
</dbReference>
<comment type="similarity">
    <text evidence="4">In the C-terminal section; belongs to the pectinesterase family.</text>
</comment>
<evidence type="ECO:0000256" key="9">
    <source>
        <dbReference type="ARBA" id="ARBA00023157"/>
    </source>
</evidence>
<evidence type="ECO:0000313" key="18">
    <source>
        <dbReference type="Proteomes" id="UP001237642"/>
    </source>
</evidence>
<evidence type="ECO:0000259" key="16">
    <source>
        <dbReference type="SMART" id="SM00856"/>
    </source>
</evidence>
<dbReference type="FunFam" id="1.20.140.40:FF:000010">
    <property type="entry name" value="Pectinesterase"/>
    <property type="match status" value="1"/>
</dbReference>
<keyword evidence="11 14" id="KW-0961">Cell wall biogenesis/degradation</keyword>
<dbReference type="Gene3D" id="2.160.20.10">
    <property type="entry name" value="Single-stranded right-handed beta-helix, Pectin lyase-like"/>
    <property type="match status" value="1"/>
</dbReference>
<evidence type="ECO:0000256" key="2">
    <source>
        <dbReference type="ARBA" id="ARBA00005184"/>
    </source>
</evidence>
<dbReference type="FunFam" id="2.160.20.10:FF:000001">
    <property type="entry name" value="Pectinesterase"/>
    <property type="match status" value="1"/>
</dbReference>
<dbReference type="GO" id="GO:0045490">
    <property type="term" value="P:pectin catabolic process"/>
    <property type="evidence" value="ECO:0007669"/>
    <property type="project" value="UniProtKB-UniRule"/>
</dbReference>
<comment type="catalytic activity">
    <reaction evidence="12 14">
        <text>[(1-&gt;4)-alpha-D-galacturonosyl methyl ester](n) + n H2O = [(1-&gt;4)-alpha-D-galacturonosyl](n) + n methanol + n H(+)</text>
        <dbReference type="Rhea" id="RHEA:22380"/>
        <dbReference type="Rhea" id="RHEA-COMP:14570"/>
        <dbReference type="Rhea" id="RHEA-COMP:14573"/>
        <dbReference type="ChEBI" id="CHEBI:15377"/>
        <dbReference type="ChEBI" id="CHEBI:15378"/>
        <dbReference type="ChEBI" id="CHEBI:17790"/>
        <dbReference type="ChEBI" id="CHEBI:140522"/>
        <dbReference type="ChEBI" id="CHEBI:140523"/>
        <dbReference type="EC" id="3.1.1.11"/>
    </reaction>
</comment>
<evidence type="ECO:0000256" key="5">
    <source>
        <dbReference type="ARBA" id="ARBA00013229"/>
    </source>
</evidence>
<dbReference type="SMART" id="SM00856">
    <property type="entry name" value="PMEI"/>
    <property type="match status" value="1"/>
</dbReference>
<keyword evidence="15" id="KW-0812">Transmembrane</keyword>
<proteinExistence type="inferred from homology"/>
<sequence>MDTNTFYNEYETVDRAKEDPAADAEYRWKTRKSLLIIIPCVLILAAVIITSIMLCNNNNNNKSSSKTPPSTGTSSAVALKAVCKETLYPDLCYSSISALNLKNTTDPEELFRISLRVAIDSIHSLSTTLAAKKDTTSANKALEVCQVVLDDALDTLNDSLSSTKLLSLPKIHDLKTWLSTTITDQDTCLDALAEFNATALIGDSMTKPTQYASNSLSIVSKILGVLAKFDVPVNRRLLGIGHTGGHEFPEWVSSGDRRLLQEANPKPDVTVAKDGTGDCTTIKEAVQRIPKKSNNRFVIYVKAGKYVENNLLDKPMWNVMIYGDGKDKTIVSGSLNFIDGTPTFYTATFTVNGKGFMAKDMAFKNTAGPEKHQAVAFRSSSDFSVFYRCKFEAFQDTLYAHSNRQFYRECDITGTVDFIFGNAAVVFQKCNIQPRQPMENQYVTITAQGRKDPIQETGISIQKCTISAFDELKVPVYLGRPWKNYSTTVIMQSNIGAFVKPVGWIEWVSGVEPPNTIMYAEYANTGPGAALDGRVKWAGYKVPFAAEEASKFSVENFIKGSTWLPATNVPFDSTL</sequence>
<dbReference type="Gene3D" id="1.20.140.40">
    <property type="entry name" value="Invertase/pectin methylesterase inhibitor family protein"/>
    <property type="match status" value="1"/>
</dbReference>
<dbReference type="EC" id="3.1.1.11" evidence="5 14"/>
<dbReference type="Pfam" id="PF04043">
    <property type="entry name" value="PMEI"/>
    <property type="match status" value="1"/>
</dbReference>
<keyword evidence="15" id="KW-0472">Membrane</keyword>
<keyword evidence="15" id="KW-1133">Transmembrane helix</keyword>
<feature type="transmembrane region" description="Helical" evidence="15">
    <location>
        <begin position="34"/>
        <end position="54"/>
    </location>
</feature>
<dbReference type="InterPro" id="IPR006501">
    <property type="entry name" value="Pectinesterase_inhib_dom"/>
</dbReference>
<evidence type="ECO:0000256" key="1">
    <source>
        <dbReference type="ARBA" id="ARBA00004191"/>
    </source>
</evidence>
<dbReference type="PROSITE" id="PS00800">
    <property type="entry name" value="PECTINESTERASE_1"/>
    <property type="match status" value="1"/>
</dbReference>
<dbReference type="Proteomes" id="UP001237642">
    <property type="component" value="Unassembled WGS sequence"/>
</dbReference>
<dbReference type="CDD" id="cd15798">
    <property type="entry name" value="PMEI-like_3"/>
    <property type="match status" value="1"/>
</dbReference>
<dbReference type="InterPro" id="IPR011050">
    <property type="entry name" value="Pectin_lyase_fold/virulence"/>
</dbReference>